<reference evidence="2" key="1">
    <citation type="submission" date="2022-02" db="EMBL/GenBank/DDBJ databases">
        <title>Crop Bioprotection Bacillus Genome Sequencing.</title>
        <authorList>
            <person name="Dunlap C."/>
        </authorList>
    </citation>
    <scope>NUCLEOTIDE SEQUENCE</scope>
    <source>
        <strain evidence="2">EC49O2N-C10</strain>
    </source>
</reference>
<dbReference type="Proteomes" id="UP001073053">
    <property type="component" value="Unassembled WGS sequence"/>
</dbReference>
<dbReference type="PANTHER" id="PTHR34386">
    <property type="entry name" value="GLUTAREDOXIN"/>
    <property type="match status" value="1"/>
</dbReference>
<dbReference type="EMBL" id="JALAWA010000019">
    <property type="protein sequence ID" value="MCY9186881.1"/>
    <property type="molecule type" value="Genomic_DNA"/>
</dbReference>
<comment type="caution">
    <text evidence="2">The sequence shown here is derived from an EMBL/GenBank/DDBJ whole genome shotgun (WGS) entry which is preliminary data.</text>
</comment>
<evidence type="ECO:0000259" key="1">
    <source>
        <dbReference type="Pfam" id="PF00462"/>
    </source>
</evidence>
<dbReference type="InterPro" id="IPR036249">
    <property type="entry name" value="Thioredoxin-like_sf"/>
</dbReference>
<name>A0A9Q4HS94_9BACI</name>
<dbReference type="PANTHER" id="PTHR34386:SF1">
    <property type="entry name" value="GLUTAREDOXIN-LIKE PROTEIN NRDH"/>
    <property type="match status" value="1"/>
</dbReference>
<sequence length="93" mass="10614">MSDFVNVVVWSKKGCAYCEEVKNYLHEKAIAFQNIDVSEKEELRDILQVKYGVRHVPVVEVGGGNRYEGITEIGIKNLELALANYAQIKEEKR</sequence>
<gene>
    <name evidence="2" type="ORF">MOF03_20045</name>
</gene>
<dbReference type="AlphaFoldDB" id="A0A9Q4HS94"/>
<proteinExistence type="predicted"/>
<dbReference type="CDD" id="cd02976">
    <property type="entry name" value="NrdH"/>
    <property type="match status" value="1"/>
</dbReference>
<evidence type="ECO:0000313" key="2">
    <source>
        <dbReference type="EMBL" id="MCY9186881.1"/>
    </source>
</evidence>
<dbReference type="InterPro" id="IPR002109">
    <property type="entry name" value="Glutaredoxin"/>
</dbReference>
<dbReference type="Pfam" id="PF00462">
    <property type="entry name" value="Glutaredoxin"/>
    <property type="match status" value="1"/>
</dbReference>
<dbReference type="GO" id="GO:0045454">
    <property type="term" value="P:cell redox homeostasis"/>
    <property type="evidence" value="ECO:0007669"/>
    <property type="project" value="TreeGrafter"/>
</dbReference>
<organism evidence="2 3">
    <name type="scientific">Bacillus halotolerans</name>
    <dbReference type="NCBI Taxonomy" id="260554"/>
    <lineage>
        <taxon>Bacteria</taxon>
        <taxon>Bacillati</taxon>
        <taxon>Bacillota</taxon>
        <taxon>Bacilli</taxon>
        <taxon>Bacillales</taxon>
        <taxon>Bacillaceae</taxon>
        <taxon>Bacillus</taxon>
    </lineage>
</organism>
<dbReference type="PROSITE" id="PS51354">
    <property type="entry name" value="GLUTAREDOXIN_2"/>
    <property type="match status" value="1"/>
</dbReference>
<dbReference type="SUPFAM" id="SSF52833">
    <property type="entry name" value="Thioredoxin-like"/>
    <property type="match status" value="1"/>
</dbReference>
<accession>A0A9Q4HS94</accession>
<dbReference type="Gene3D" id="3.40.30.10">
    <property type="entry name" value="Glutaredoxin"/>
    <property type="match status" value="1"/>
</dbReference>
<dbReference type="RefSeq" id="WP_095714219.1">
    <property type="nucleotide sequence ID" value="NZ_CP126100.1"/>
</dbReference>
<evidence type="ECO:0000313" key="3">
    <source>
        <dbReference type="Proteomes" id="UP001073053"/>
    </source>
</evidence>
<feature type="domain" description="Glutaredoxin" evidence="1">
    <location>
        <begin position="7"/>
        <end position="63"/>
    </location>
</feature>
<dbReference type="GO" id="GO:0009055">
    <property type="term" value="F:electron transfer activity"/>
    <property type="evidence" value="ECO:0007669"/>
    <property type="project" value="TreeGrafter"/>
</dbReference>
<dbReference type="InterPro" id="IPR051548">
    <property type="entry name" value="Grx-like_ET"/>
</dbReference>
<protein>
    <submittedName>
        <fullName evidence="2">Glutaredoxin family protein</fullName>
    </submittedName>
</protein>